<comment type="subunit">
    <text evidence="3 13">Heterodimer of HisH and HisF.</text>
</comment>
<comment type="catalytic activity">
    <reaction evidence="11 13">
        <text>5-[(5-phospho-1-deoxy-D-ribulos-1-ylimino)methylamino]-1-(5-phospho-beta-D-ribosyl)imidazole-4-carboxamide + L-glutamine = D-erythro-1-(imidazol-4-yl)glycerol 3-phosphate + 5-amino-1-(5-phospho-beta-D-ribosyl)imidazole-4-carboxamide + L-glutamate + H(+)</text>
        <dbReference type="Rhea" id="RHEA:24793"/>
        <dbReference type="ChEBI" id="CHEBI:15378"/>
        <dbReference type="ChEBI" id="CHEBI:29985"/>
        <dbReference type="ChEBI" id="CHEBI:58278"/>
        <dbReference type="ChEBI" id="CHEBI:58359"/>
        <dbReference type="ChEBI" id="CHEBI:58475"/>
        <dbReference type="ChEBI" id="CHEBI:58525"/>
        <dbReference type="EC" id="4.3.2.10"/>
    </reaction>
</comment>
<sequence>MSWYAVGRITPAQAVTGADGRGMTVRVDVLGSLEGVPNVVVLDYGSGNLRSAQRALQRAGAQVEVTSDRDAALAADGLVVPGVGAFAACMAGLREVRGDKIIDDRLSGGRPVLGICVGMQVLFERGVEHGEETSGCGQWPGTVDRLSAPVLPHMGWNTVRAPEQSRMFAGLDTDTRFYFVHSYAARSWTLEDTPPFLPPLVTYAEHGAEFVAAVENGPLWATQFHPEKSGDAGAALLTNWLDTLA</sequence>
<comment type="catalytic activity">
    <reaction evidence="12 13">
        <text>L-glutamine + H2O = L-glutamate + NH4(+)</text>
        <dbReference type="Rhea" id="RHEA:15889"/>
        <dbReference type="ChEBI" id="CHEBI:15377"/>
        <dbReference type="ChEBI" id="CHEBI:28938"/>
        <dbReference type="ChEBI" id="CHEBI:29985"/>
        <dbReference type="ChEBI" id="CHEBI:58359"/>
        <dbReference type="EC" id="3.5.1.2"/>
    </reaction>
</comment>
<evidence type="ECO:0000256" key="10">
    <source>
        <dbReference type="ARBA" id="ARBA00025299"/>
    </source>
</evidence>
<keyword evidence="5 13" id="KW-0028">Amino-acid biosynthesis</keyword>
<evidence type="ECO:0000256" key="8">
    <source>
        <dbReference type="ARBA" id="ARBA00023102"/>
    </source>
</evidence>
<gene>
    <name evidence="13" type="primary">hisH</name>
    <name evidence="16" type="ORF">TL08_09720</name>
</gene>
<comment type="function">
    <text evidence="10 13">IGPS catalyzes the conversion of PRFAR and glutamine to IGP, AICAR and glutamate. The HisH subunit catalyzes the hydrolysis of glutamine to glutamate and ammonia as part of the synthesis of IGP and AICAR. The resulting ammonia molecule is channeled to the active site of HisF.</text>
</comment>
<dbReference type="GO" id="GO:0005737">
    <property type="term" value="C:cytoplasm"/>
    <property type="evidence" value="ECO:0007669"/>
    <property type="project" value="UniProtKB-SubCell"/>
</dbReference>
<evidence type="ECO:0000256" key="14">
    <source>
        <dbReference type="PIRSR" id="PIRSR000495-1"/>
    </source>
</evidence>
<dbReference type="EMBL" id="CP014859">
    <property type="protein sequence ID" value="AOS62759.1"/>
    <property type="molecule type" value="Genomic_DNA"/>
</dbReference>
<evidence type="ECO:0000256" key="3">
    <source>
        <dbReference type="ARBA" id="ARBA00011152"/>
    </source>
</evidence>
<organism evidence="16 17">
    <name type="scientific">Actinoalloteichus hymeniacidonis</name>
    <dbReference type="NCBI Taxonomy" id="340345"/>
    <lineage>
        <taxon>Bacteria</taxon>
        <taxon>Bacillati</taxon>
        <taxon>Actinomycetota</taxon>
        <taxon>Actinomycetes</taxon>
        <taxon>Pseudonocardiales</taxon>
        <taxon>Pseudonocardiaceae</taxon>
        <taxon>Actinoalloteichus</taxon>
    </lineage>
</organism>
<dbReference type="InterPro" id="IPR029062">
    <property type="entry name" value="Class_I_gatase-like"/>
</dbReference>
<dbReference type="FunFam" id="3.40.50.880:FF:000056">
    <property type="entry name" value="Imidazole glycerol phosphate synthase subunit HisH"/>
    <property type="match status" value="1"/>
</dbReference>
<keyword evidence="9 13" id="KW-0456">Lyase</keyword>
<evidence type="ECO:0000313" key="16">
    <source>
        <dbReference type="EMBL" id="AOS62759.1"/>
    </source>
</evidence>
<dbReference type="Proteomes" id="UP000095210">
    <property type="component" value="Chromosome"/>
</dbReference>
<evidence type="ECO:0000256" key="4">
    <source>
        <dbReference type="ARBA" id="ARBA00022490"/>
    </source>
</evidence>
<dbReference type="NCBIfam" id="TIGR01855">
    <property type="entry name" value="IMP_synth_hisH"/>
    <property type="match status" value="1"/>
</dbReference>
<reference evidence="17" key="1">
    <citation type="submission" date="2016-03" db="EMBL/GenBank/DDBJ databases">
        <title>Complete genome sequence of the type strain Actinoalloteichus hymeniacidonis DSM 45092.</title>
        <authorList>
            <person name="Schaffert L."/>
            <person name="Albersmeier A."/>
            <person name="Winkler A."/>
            <person name="Kalinowski J."/>
            <person name="Zotchev S."/>
            <person name="Ruckert C."/>
        </authorList>
    </citation>
    <scope>NUCLEOTIDE SEQUENCE [LARGE SCALE GENOMIC DNA]</scope>
    <source>
        <strain evidence="17">HPA177(T) (DSM 45092(T))</strain>
    </source>
</reference>
<feature type="active site" description="Nucleophile" evidence="13 14">
    <location>
        <position position="116"/>
    </location>
</feature>
<keyword evidence="16" id="KW-0808">Transferase</keyword>
<evidence type="ECO:0000256" key="7">
    <source>
        <dbReference type="ARBA" id="ARBA00022962"/>
    </source>
</evidence>
<name>A0AAC9MXV3_9PSEU</name>
<dbReference type="PROSITE" id="PS51273">
    <property type="entry name" value="GATASE_TYPE_1"/>
    <property type="match status" value="1"/>
</dbReference>
<dbReference type="GO" id="GO:0000107">
    <property type="term" value="F:imidazoleglycerol-phosphate synthase activity"/>
    <property type="evidence" value="ECO:0007669"/>
    <property type="project" value="UniProtKB-UniRule"/>
</dbReference>
<dbReference type="GO" id="GO:0004359">
    <property type="term" value="F:glutaminase activity"/>
    <property type="evidence" value="ECO:0007669"/>
    <property type="project" value="UniProtKB-EC"/>
</dbReference>
<proteinExistence type="inferred from homology"/>
<comment type="pathway">
    <text evidence="2 13">Amino-acid biosynthesis; L-histidine biosynthesis; L-histidine from 5-phospho-alpha-D-ribose 1-diphosphate: step 5/9.</text>
</comment>
<dbReference type="PANTHER" id="PTHR42701:SF1">
    <property type="entry name" value="IMIDAZOLE GLYCEROL PHOSPHATE SYNTHASE SUBUNIT HISH"/>
    <property type="match status" value="1"/>
</dbReference>
<dbReference type="CDD" id="cd01748">
    <property type="entry name" value="GATase1_IGP_Synthase"/>
    <property type="match status" value="1"/>
</dbReference>
<evidence type="ECO:0000256" key="11">
    <source>
        <dbReference type="ARBA" id="ARBA00047838"/>
    </source>
</evidence>
<accession>A0AAC9MXV3</accession>
<comment type="subcellular location">
    <subcellularLocation>
        <location evidence="1 13">Cytoplasm</location>
    </subcellularLocation>
</comment>
<evidence type="ECO:0000256" key="9">
    <source>
        <dbReference type="ARBA" id="ARBA00023239"/>
    </source>
</evidence>
<keyword evidence="16" id="KW-0328">Glycosyltransferase</keyword>
<keyword evidence="6 13" id="KW-0378">Hydrolase</keyword>
<dbReference type="Gene3D" id="3.40.50.880">
    <property type="match status" value="1"/>
</dbReference>
<evidence type="ECO:0000256" key="6">
    <source>
        <dbReference type="ARBA" id="ARBA00022801"/>
    </source>
</evidence>
<dbReference type="Pfam" id="PF00117">
    <property type="entry name" value="GATase"/>
    <property type="match status" value="1"/>
</dbReference>
<protein>
    <recommendedName>
        <fullName evidence="13">Imidazole glycerol phosphate synthase subunit HisH</fullName>
        <ecNumber evidence="13">4.3.2.10</ecNumber>
    </recommendedName>
    <alternativeName>
        <fullName evidence="13">IGP synthase glutaminase subunit</fullName>
        <ecNumber evidence="13">3.5.1.2</ecNumber>
    </alternativeName>
    <alternativeName>
        <fullName evidence="13">IGP synthase subunit HisH</fullName>
    </alternativeName>
    <alternativeName>
        <fullName evidence="13">ImGP synthase subunit HisH</fullName>
        <shortName evidence="13">IGPS subunit HisH</shortName>
    </alternativeName>
</protein>
<dbReference type="PIRSF" id="PIRSF000495">
    <property type="entry name" value="Amidotransf_hisH"/>
    <property type="match status" value="1"/>
</dbReference>
<evidence type="ECO:0000256" key="2">
    <source>
        <dbReference type="ARBA" id="ARBA00005091"/>
    </source>
</evidence>
<dbReference type="GO" id="GO:0016829">
    <property type="term" value="F:lyase activity"/>
    <property type="evidence" value="ECO:0007669"/>
    <property type="project" value="UniProtKB-KW"/>
</dbReference>
<evidence type="ECO:0000256" key="13">
    <source>
        <dbReference type="HAMAP-Rule" id="MF_00278"/>
    </source>
</evidence>
<dbReference type="AlphaFoldDB" id="A0AAC9MXV3"/>
<keyword evidence="7 13" id="KW-0315">Glutamine amidotransferase</keyword>
<dbReference type="KEGG" id="ahm:TL08_09720"/>
<evidence type="ECO:0000256" key="1">
    <source>
        <dbReference type="ARBA" id="ARBA00004496"/>
    </source>
</evidence>
<dbReference type="EC" id="3.5.1.2" evidence="13"/>
<dbReference type="InterPro" id="IPR010139">
    <property type="entry name" value="Imidazole-glycPsynth_HisH"/>
</dbReference>
<feature type="active site" evidence="13 14">
    <location>
        <position position="225"/>
    </location>
</feature>
<dbReference type="GO" id="GO:0000105">
    <property type="term" value="P:L-histidine biosynthetic process"/>
    <property type="evidence" value="ECO:0007669"/>
    <property type="project" value="UniProtKB-UniRule"/>
</dbReference>
<evidence type="ECO:0000256" key="12">
    <source>
        <dbReference type="ARBA" id="ARBA00049534"/>
    </source>
</evidence>
<dbReference type="PANTHER" id="PTHR42701">
    <property type="entry name" value="IMIDAZOLE GLYCEROL PHOSPHATE SYNTHASE SUBUNIT HISH"/>
    <property type="match status" value="1"/>
</dbReference>
<dbReference type="InterPro" id="IPR017926">
    <property type="entry name" value="GATASE"/>
</dbReference>
<keyword evidence="8 13" id="KW-0368">Histidine biosynthesis</keyword>
<dbReference type="HAMAP" id="MF_00278">
    <property type="entry name" value="HisH"/>
    <property type="match status" value="1"/>
</dbReference>
<evidence type="ECO:0000259" key="15">
    <source>
        <dbReference type="Pfam" id="PF00117"/>
    </source>
</evidence>
<feature type="domain" description="Glutamine amidotransferase" evidence="15">
    <location>
        <begin position="40"/>
        <end position="240"/>
    </location>
</feature>
<dbReference type="SUPFAM" id="SSF52317">
    <property type="entry name" value="Class I glutamine amidotransferase-like"/>
    <property type="match status" value="1"/>
</dbReference>
<keyword evidence="17" id="KW-1185">Reference proteome</keyword>
<keyword evidence="4 13" id="KW-0963">Cytoplasm</keyword>
<evidence type="ECO:0000313" key="17">
    <source>
        <dbReference type="Proteomes" id="UP000095210"/>
    </source>
</evidence>
<evidence type="ECO:0000256" key="5">
    <source>
        <dbReference type="ARBA" id="ARBA00022605"/>
    </source>
</evidence>
<feature type="active site" evidence="13 14">
    <location>
        <position position="227"/>
    </location>
</feature>
<dbReference type="EC" id="4.3.2.10" evidence="13"/>